<evidence type="ECO:0000256" key="5">
    <source>
        <dbReference type="ARBA" id="ARBA00013061"/>
    </source>
</evidence>
<name>A0A836CP82_9STRA</name>
<accession>A0A836CP82</accession>
<dbReference type="EMBL" id="JAFCMP010000003">
    <property type="protein sequence ID" value="KAG5192609.1"/>
    <property type="molecule type" value="Genomic_DNA"/>
</dbReference>
<dbReference type="GO" id="GO:0005829">
    <property type="term" value="C:cytosol"/>
    <property type="evidence" value="ECO:0007669"/>
    <property type="project" value="TreeGrafter"/>
</dbReference>
<dbReference type="PROSITE" id="PS00111">
    <property type="entry name" value="PGLYCERATE_KINASE"/>
    <property type="match status" value="1"/>
</dbReference>
<keyword evidence="10 13" id="KW-0067">ATP-binding</keyword>
<dbReference type="GO" id="GO:0004618">
    <property type="term" value="F:phosphoglycerate kinase activity"/>
    <property type="evidence" value="ECO:0007669"/>
    <property type="project" value="UniProtKB-EC"/>
</dbReference>
<evidence type="ECO:0000256" key="12">
    <source>
        <dbReference type="PIRSR" id="PIRSR000724-1"/>
    </source>
</evidence>
<evidence type="ECO:0000256" key="7">
    <source>
        <dbReference type="ARBA" id="ARBA00022679"/>
    </source>
</evidence>
<evidence type="ECO:0000313" key="17">
    <source>
        <dbReference type="Proteomes" id="UP000664859"/>
    </source>
</evidence>
<dbReference type="AlphaFoldDB" id="A0A836CP82"/>
<sequence>MTGPVSTKKNVEDLAAAVDLQGKRVLVRVDLNAPLTKSAPYSVTDDTRLRAALPTINFLKEHGAKVILVSHLGRPKDKVVDSMRLTPVAARLQELLGSDVLKTDDCIGPEVEQAIADLPAGGVALLENVRFHAGEEKNDPEFAKKLAALCDDIYVNDAFGTAHRAHASTEGVTKFVKHSVCGFLMEKELKYLKGAVDAPVKPMGCIIGGAKVSSKITVIEALLEKCDIIILGGGMIFTFFKAQGIPTGKSLVEDEYVELANKIMAAAKEKGVQVLLPTDVIIADKFDKDAEAKTVPVTDIPDDWMGLDVGPDSITTFKEALSTCKTIVWNGPMGVFEFPKFATGTLDIAKLLAELTETGVTTIIGGGDSVAAVEQAGLAEKMSHISTGGGASLELLEGKVLPGVAALEDK</sequence>
<evidence type="ECO:0000256" key="1">
    <source>
        <dbReference type="ARBA" id="ARBA00000642"/>
    </source>
</evidence>
<evidence type="ECO:0000256" key="15">
    <source>
        <dbReference type="RuleBase" id="RU000696"/>
    </source>
</evidence>
<protein>
    <recommendedName>
        <fullName evidence="6 14">Phosphoglycerate kinase</fullName>
        <ecNumber evidence="5 14">2.7.2.3</ecNumber>
    </recommendedName>
</protein>
<feature type="binding site" evidence="12">
    <location>
        <begin position="30"/>
        <end position="32"/>
    </location>
    <ligand>
        <name>substrate</name>
    </ligand>
</feature>
<comment type="pathway">
    <text evidence="14">Carbohydrate degradation; glycolysis; pyruvate from D-glyceraldehyde 3-phosphate: step 2/5.</text>
</comment>
<dbReference type="InterPro" id="IPR001576">
    <property type="entry name" value="Phosphoglycerate_kinase"/>
</dbReference>
<dbReference type="HAMAP" id="MF_00145">
    <property type="entry name" value="Phosphoglyc_kinase"/>
    <property type="match status" value="1"/>
</dbReference>
<dbReference type="Pfam" id="PF00162">
    <property type="entry name" value="PGK"/>
    <property type="match status" value="1"/>
</dbReference>
<dbReference type="SUPFAM" id="SSF53748">
    <property type="entry name" value="Phosphoglycerate kinase"/>
    <property type="match status" value="1"/>
</dbReference>
<comment type="similarity">
    <text evidence="3 14">Belongs to the phosphoglycerate kinase family.</text>
</comment>
<dbReference type="PANTHER" id="PTHR11406:SF23">
    <property type="entry name" value="PHOSPHOGLYCERATE KINASE 1, CHLOROPLASTIC-RELATED"/>
    <property type="match status" value="1"/>
</dbReference>
<reference evidence="16" key="1">
    <citation type="submission" date="2021-02" db="EMBL/GenBank/DDBJ databases">
        <title>First Annotated Genome of the Yellow-green Alga Tribonema minus.</title>
        <authorList>
            <person name="Mahan K.M."/>
        </authorList>
    </citation>
    <scope>NUCLEOTIDE SEQUENCE</scope>
    <source>
        <strain evidence="16">UTEX B ZZ1240</strain>
    </source>
</reference>
<feature type="binding site" evidence="13">
    <location>
        <begin position="366"/>
        <end position="369"/>
    </location>
    <ligand>
        <name>ATP</name>
        <dbReference type="ChEBI" id="CHEBI:30616"/>
    </ligand>
</feature>
<evidence type="ECO:0000256" key="4">
    <source>
        <dbReference type="ARBA" id="ARBA00011245"/>
    </source>
</evidence>
<feature type="binding site" evidence="13">
    <location>
        <position position="215"/>
    </location>
    <ligand>
        <name>ATP</name>
        <dbReference type="ChEBI" id="CHEBI:30616"/>
    </ligand>
</feature>
<evidence type="ECO:0000256" key="3">
    <source>
        <dbReference type="ARBA" id="ARBA00008982"/>
    </source>
</evidence>
<dbReference type="GO" id="GO:0043531">
    <property type="term" value="F:ADP binding"/>
    <property type="evidence" value="ECO:0007669"/>
    <property type="project" value="TreeGrafter"/>
</dbReference>
<comment type="catalytic activity">
    <reaction evidence="1 14">
        <text>(2R)-3-phosphoglycerate + ATP = (2R)-3-phospho-glyceroyl phosphate + ADP</text>
        <dbReference type="Rhea" id="RHEA:14801"/>
        <dbReference type="ChEBI" id="CHEBI:30616"/>
        <dbReference type="ChEBI" id="CHEBI:57604"/>
        <dbReference type="ChEBI" id="CHEBI:58272"/>
        <dbReference type="ChEBI" id="CHEBI:456216"/>
        <dbReference type="EC" id="2.7.2.3"/>
    </reaction>
</comment>
<evidence type="ECO:0000313" key="16">
    <source>
        <dbReference type="EMBL" id="KAG5192609.1"/>
    </source>
</evidence>
<dbReference type="InterPro" id="IPR015824">
    <property type="entry name" value="Phosphoglycerate_kinase_N"/>
</dbReference>
<keyword evidence="8" id="KW-0547">Nucleotide-binding</keyword>
<feature type="binding site" evidence="13">
    <location>
        <position position="337"/>
    </location>
    <ligand>
        <name>ATP</name>
        <dbReference type="ChEBI" id="CHEBI:30616"/>
    </ligand>
</feature>
<dbReference type="PANTHER" id="PTHR11406">
    <property type="entry name" value="PHOSPHOGLYCERATE KINASE"/>
    <property type="match status" value="1"/>
</dbReference>
<dbReference type="PRINTS" id="PR00477">
    <property type="entry name" value="PHGLYCKINASE"/>
</dbReference>
<keyword evidence="9 14" id="KW-0418">Kinase</keyword>
<feature type="binding site" evidence="12">
    <location>
        <position position="164"/>
    </location>
    <ligand>
        <name>(2R)-3-phosphoglycerate</name>
        <dbReference type="ChEBI" id="CHEBI:58272"/>
    </ligand>
</feature>
<evidence type="ECO:0000256" key="6">
    <source>
        <dbReference type="ARBA" id="ARBA00016471"/>
    </source>
</evidence>
<comment type="cofactor">
    <cofactor evidence="2">
        <name>Mg(2+)</name>
        <dbReference type="ChEBI" id="CHEBI:18420"/>
    </cofactor>
</comment>
<feature type="binding site" evidence="12">
    <location>
        <begin position="71"/>
        <end position="74"/>
    </location>
    <ligand>
        <name>substrate</name>
    </ligand>
</feature>
<feature type="binding site" evidence="12">
    <location>
        <position position="130"/>
    </location>
    <ligand>
        <name>(2R)-3-phosphoglycerate</name>
        <dbReference type="ChEBI" id="CHEBI:58272"/>
    </ligand>
</feature>
<dbReference type="UniPathway" id="UPA00109">
    <property type="reaction ID" value="UER00185"/>
</dbReference>
<dbReference type="InterPro" id="IPR015911">
    <property type="entry name" value="Phosphoglycerate_kinase_CS"/>
</dbReference>
<keyword evidence="11" id="KW-0460">Magnesium</keyword>
<organism evidence="16 17">
    <name type="scientific">Tribonema minus</name>
    <dbReference type="NCBI Taxonomy" id="303371"/>
    <lineage>
        <taxon>Eukaryota</taxon>
        <taxon>Sar</taxon>
        <taxon>Stramenopiles</taxon>
        <taxon>Ochrophyta</taxon>
        <taxon>PX clade</taxon>
        <taxon>Xanthophyceae</taxon>
        <taxon>Tribonematales</taxon>
        <taxon>Tribonemataceae</taxon>
        <taxon>Tribonema</taxon>
    </lineage>
</organism>
<dbReference type="Proteomes" id="UP000664859">
    <property type="component" value="Unassembled WGS sequence"/>
</dbReference>
<dbReference type="EC" id="2.7.2.3" evidence="5 14"/>
<feature type="binding site" evidence="13">
    <location>
        <position position="306"/>
    </location>
    <ligand>
        <name>ATP</name>
        <dbReference type="ChEBI" id="CHEBI:30616"/>
    </ligand>
</feature>
<gene>
    <name evidence="16" type="ORF">JKP88DRAFT_3040</name>
</gene>
<evidence type="ECO:0000256" key="2">
    <source>
        <dbReference type="ARBA" id="ARBA00001946"/>
    </source>
</evidence>
<dbReference type="FunFam" id="3.40.50.1260:FF:000003">
    <property type="entry name" value="Phosphoglycerate kinase"/>
    <property type="match status" value="1"/>
</dbReference>
<dbReference type="GO" id="GO:0006096">
    <property type="term" value="P:glycolytic process"/>
    <property type="evidence" value="ECO:0007669"/>
    <property type="project" value="UniProtKB-UniPathway"/>
</dbReference>
<proteinExistence type="inferred from homology"/>
<dbReference type="GO" id="GO:0006094">
    <property type="term" value="P:gluconeogenesis"/>
    <property type="evidence" value="ECO:0007669"/>
    <property type="project" value="TreeGrafter"/>
</dbReference>
<comment type="caution">
    <text evidence="16">The sequence shown here is derived from an EMBL/GenBank/DDBJ whole genome shotgun (WGS) entry which is preliminary data.</text>
</comment>
<dbReference type="FunFam" id="3.40.50.1260:FF:000006">
    <property type="entry name" value="Phosphoglycerate kinase"/>
    <property type="match status" value="1"/>
</dbReference>
<dbReference type="CDD" id="cd00318">
    <property type="entry name" value="Phosphoglycerate_kinase"/>
    <property type="match status" value="1"/>
</dbReference>
<dbReference type="PIRSF" id="PIRSF000724">
    <property type="entry name" value="Pgk"/>
    <property type="match status" value="1"/>
</dbReference>
<keyword evidence="7 14" id="KW-0808">Transferase</keyword>
<dbReference type="OrthoDB" id="275353at2759"/>
<keyword evidence="17" id="KW-1185">Reference proteome</keyword>
<dbReference type="Gene3D" id="3.40.50.1260">
    <property type="entry name" value="Phosphoglycerate kinase, N-terminal domain"/>
    <property type="match status" value="2"/>
</dbReference>
<evidence type="ECO:0000256" key="11">
    <source>
        <dbReference type="ARBA" id="ARBA00022842"/>
    </source>
</evidence>
<feature type="binding site" evidence="12">
    <location>
        <position position="48"/>
    </location>
    <ligand>
        <name>(2R)-3-phosphoglycerate</name>
        <dbReference type="ChEBI" id="CHEBI:58272"/>
    </ligand>
</feature>
<comment type="subunit">
    <text evidence="4 15">Monomer.</text>
</comment>
<dbReference type="GO" id="GO:0005524">
    <property type="term" value="F:ATP binding"/>
    <property type="evidence" value="ECO:0007669"/>
    <property type="project" value="UniProtKB-KW"/>
</dbReference>
<evidence type="ECO:0000256" key="14">
    <source>
        <dbReference type="RuleBase" id="RU000532"/>
    </source>
</evidence>
<evidence type="ECO:0000256" key="8">
    <source>
        <dbReference type="ARBA" id="ARBA00022741"/>
    </source>
</evidence>
<evidence type="ECO:0000256" key="10">
    <source>
        <dbReference type="ARBA" id="ARBA00022840"/>
    </source>
</evidence>
<evidence type="ECO:0000256" key="9">
    <source>
        <dbReference type="ARBA" id="ARBA00022777"/>
    </source>
</evidence>
<evidence type="ECO:0000256" key="13">
    <source>
        <dbReference type="PIRSR" id="PIRSR000724-2"/>
    </source>
</evidence>
<dbReference type="InterPro" id="IPR036043">
    <property type="entry name" value="Phosphoglycerate_kinase_sf"/>
</dbReference>